<proteinExistence type="predicted"/>
<dbReference type="PANTHER" id="PTHR10288">
    <property type="entry name" value="KH DOMAIN CONTAINING RNA BINDING PROTEIN"/>
    <property type="match status" value="1"/>
</dbReference>
<feature type="region of interest" description="Disordered" evidence="2">
    <location>
        <begin position="1"/>
        <end position="42"/>
    </location>
</feature>
<comment type="caution">
    <text evidence="4">The sequence shown here is derived from an EMBL/GenBank/DDBJ whole genome shotgun (WGS) entry which is preliminary data.</text>
</comment>
<dbReference type="Pfam" id="PF00013">
    <property type="entry name" value="KH_1"/>
    <property type="match status" value="1"/>
</dbReference>
<evidence type="ECO:0000259" key="3">
    <source>
        <dbReference type="Pfam" id="PF00013"/>
    </source>
</evidence>
<dbReference type="Proteomes" id="UP000230750">
    <property type="component" value="Unassembled WGS sequence"/>
</dbReference>
<keyword evidence="5" id="KW-1185">Reference proteome</keyword>
<accession>A0A2G8LPH8</accession>
<evidence type="ECO:0000313" key="4">
    <source>
        <dbReference type="EMBL" id="PIK62163.1"/>
    </source>
</evidence>
<dbReference type="GO" id="GO:0003723">
    <property type="term" value="F:RNA binding"/>
    <property type="evidence" value="ECO:0007669"/>
    <property type="project" value="UniProtKB-UniRule"/>
</dbReference>
<sequence>MGCLEDMMPFLKEGGRRRQQQQQQQQEQQQQQQRQQEDGDSEARLLVHQSSAGAIIGRAGFKIKELREKSKAQIKVYTECCPNSSERVVQFNGTAPLVVEGIRRTLKVVQDAPIKGPVQFYDPFCYGGGNYGGHYVLDIPQGYNSFPPVPNRMGGPDRRGGGRGPPF</sequence>
<dbReference type="OrthoDB" id="1937934at2759"/>
<dbReference type="CDD" id="cd22433">
    <property type="entry name" value="KH-I_HNRNPK_rpt2"/>
    <property type="match status" value="1"/>
</dbReference>
<feature type="domain" description="K Homology" evidence="3">
    <location>
        <begin position="43"/>
        <end position="95"/>
    </location>
</feature>
<dbReference type="Gene3D" id="3.30.1370.10">
    <property type="entry name" value="K Homology domain, type 1"/>
    <property type="match status" value="1"/>
</dbReference>
<dbReference type="PROSITE" id="PS50084">
    <property type="entry name" value="KH_TYPE_1"/>
    <property type="match status" value="1"/>
</dbReference>
<evidence type="ECO:0000313" key="5">
    <source>
        <dbReference type="Proteomes" id="UP000230750"/>
    </source>
</evidence>
<gene>
    <name evidence="4" type="ORF">BSL78_00885</name>
</gene>
<dbReference type="InterPro" id="IPR036612">
    <property type="entry name" value="KH_dom_type_1_sf"/>
</dbReference>
<keyword evidence="1" id="KW-0694">RNA-binding</keyword>
<dbReference type="SUPFAM" id="SSF54791">
    <property type="entry name" value="Eukaryotic type KH-domain (KH-domain type I)"/>
    <property type="match status" value="1"/>
</dbReference>
<evidence type="ECO:0000256" key="1">
    <source>
        <dbReference type="PROSITE-ProRule" id="PRU00117"/>
    </source>
</evidence>
<feature type="compositionally biased region" description="Low complexity" evidence="2">
    <location>
        <begin position="20"/>
        <end position="34"/>
    </location>
</feature>
<name>A0A2G8LPH8_STIJA</name>
<dbReference type="InterPro" id="IPR004088">
    <property type="entry name" value="KH_dom_type_1"/>
</dbReference>
<reference evidence="4 5" key="1">
    <citation type="journal article" date="2017" name="PLoS Biol.">
        <title>The sea cucumber genome provides insights into morphological evolution and visceral regeneration.</title>
        <authorList>
            <person name="Zhang X."/>
            <person name="Sun L."/>
            <person name="Yuan J."/>
            <person name="Sun Y."/>
            <person name="Gao Y."/>
            <person name="Zhang L."/>
            <person name="Li S."/>
            <person name="Dai H."/>
            <person name="Hamel J.F."/>
            <person name="Liu C."/>
            <person name="Yu Y."/>
            <person name="Liu S."/>
            <person name="Lin W."/>
            <person name="Guo K."/>
            <person name="Jin S."/>
            <person name="Xu P."/>
            <person name="Storey K.B."/>
            <person name="Huan P."/>
            <person name="Zhang T."/>
            <person name="Zhou Y."/>
            <person name="Zhang J."/>
            <person name="Lin C."/>
            <person name="Li X."/>
            <person name="Xing L."/>
            <person name="Huo D."/>
            <person name="Sun M."/>
            <person name="Wang L."/>
            <person name="Mercier A."/>
            <person name="Li F."/>
            <person name="Yang H."/>
            <person name="Xiang J."/>
        </authorList>
    </citation>
    <scope>NUCLEOTIDE SEQUENCE [LARGE SCALE GENOMIC DNA]</scope>
    <source>
        <strain evidence="4">Shaxun</strain>
        <tissue evidence="4">Muscle</tissue>
    </source>
</reference>
<organism evidence="4 5">
    <name type="scientific">Stichopus japonicus</name>
    <name type="common">Sea cucumber</name>
    <dbReference type="NCBI Taxonomy" id="307972"/>
    <lineage>
        <taxon>Eukaryota</taxon>
        <taxon>Metazoa</taxon>
        <taxon>Echinodermata</taxon>
        <taxon>Eleutherozoa</taxon>
        <taxon>Echinozoa</taxon>
        <taxon>Holothuroidea</taxon>
        <taxon>Aspidochirotacea</taxon>
        <taxon>Aspidochirotida</taxon>
        <taxon>Stichopodidae</taxon>
        <taxon>Apostichopus</taxon>
    </lineage>
</organism>
<dbReference type="EMBL" id="MRZV01000017">
    <property type="protein sequence ID" value="PIK62163.1"/>
    <property type="molecule type" value="Genomic_DNA"/>
</dbReference>
<dbReference type="STRING" id="307972.A0A2G8LPH8"/>
<protein>
    <submittedName>
        <fullName evidence="4">Putative heterogeneous nuclear ribonucleoprotein K-like isoform X2</fullName>
    </submittedName>
</protein>
<evidence type="ECO:0000256" key="2">
    <source>
        <dbReference type="SAM" id="MobiDB-lite"/>
    </source>
</evidence>
<keyword evidence="4" id="KW-0687">Ribonucleoprotein</keyword>
<dbReference type="GO" id="GO:1990904">
    <property type="term" value="C:ribonucleoprotein complex"/>
    <property type="evidence" value="ECO:0007669"/>
    <property type="project" value="UniProtKB-KW"/>
</dbReference>
<dbReference type="AlphaFoldDB" id="A0A2G8LPH8"/>